<reference evidence="5" key="1">
    <citation type="submission" date="2021-01" db="EMBL/GenBank/DDBJ databases">
        <title>Phytophthora aleatoria, a newly-described species from Pinus radiata is distinct from Phytophthora cactorum isolates based on comparative genomics.</title>
        <authorList>
            <person name="Mcdougal R."/>
            <person name="Panda P."/>
            <person name="Williams N."/>
            <person name="Studholme D.J."/>
        </authorList>
    </citation>
    <scope>NUCLEOTIDE SEQUENCE</scope>
    <source>
        <strain evidence="5">NZFS 4037</strain>
    </source>
</reference>
<dbReference type="SMART" id="SM00271">
    <property type="entry name" value="DnaJ"/>
    <property type="match status" value="1"/>
</dbReference>
<dbReference type="PROSITE" id="PS50076">
    <property type="entry name" value="DNAJ_2"/>
    <property type="match status" value="1"/>
</dbReference>
<evidence type="ECO:0000259" key="4">
    <source>
        <dbReference type="PROSITE" id="PS50076"/>
    </source>
</evidence>
<name>A0A8J5IW06_9STRA</name>
<protein>
    <recommendedName>
        <fullName evidence="4">J domain-containing protein</fullName>
    </recommendedName>
</protein>
<dbReference type="GO" id="GO:0051259">
    <property type="term" value="P:protein complex oligomerization"/>
    <property type="evidence" value="ECO:0007669"/>
    <property type="project" value="InterPro"/>
</dbReference>
<dbReference type="InterPro" id="IPR006073">
    <property type="entry name" value="GTP-bd"/>
</dbReference>
<feature type="domain" description="J" evidence="4">
    <location>
        <begin position="514"/>
        <end position="586"/>
    </location>
</feature>
<dbReference type="GO" id="GO:0044571">
    <property type="term" value="P:[2Fe-2S] cluster assembly"/>
    <property type="evidence" value="ECO:0007669"/>
    <property type="project" value="InterPro"/>
</dbReference>
<dbReference type="NCBIfam" id="TIGR00714">
    <property type="entry name" value="hscB"/>
    <property type="match status" value="1"/>
</dbReference>
<proteinExistence type="inferred from homology"/>
<keyword evidence="2" id="KW-0342">GTP-binding</keyword>
<dbReference type="GO" id="GO:0003924">
    <property type="term" value="F:GTPase activity"/>
    <property type="evidence" value="ECO:0007669"/>
    <property type="project" value="InterPro"/>
</dbReference>
<keyword evidence="1" id="KW-0547">Nucleotide-binding</keyword>
<dbReference type="AlphaFoldDB" id="A0A8J5IW06"/>
<evidence type="ECO:0000313" key="6">
    <source>
        <dbReference type="Proteomes" id="UP000709295"/>
    </source>
</evidence>
<dbReference type="GO" id="GO:0001671">
    <property type="term" value="F:ATPase activator activity"/>
    <property type="evidence" value="ECO:0007669"/>
    <property type="project" value="InterPro"/>
</dbReference>
<comment type="caution">
    <text evidence="5">The sequence shown here is derived from an EMBL/GenBank/DDBJ whole genome shotgun (WGS) entry which is preliminary data.</text>
</comment>
<evidence type="ECO:0000313" key="5">
    <source>
        <dbReference type="EMBL" id="KAG6975519.1"/>
    </source>
</evidence>
<dbReference type="EMBL" id="JAENGY010000060">
    <property type="protein sequence ID" value="KAG6975519.1"/>
    <property type="molecule type" value="Genomic_DNA"/>
</dbReference>
<dbReference type="Pfam" id="PF07743">
    <property type="entry name" value="HSCB_C"/>
    <property type="match status" value="1"/>
</dbReference>
<dbReference type="InterPro" id="IPR004640">
    <property type="entry name" value="HscB"/>
</dbReference>
<dbReference type="PANTHER" id="PTHR45709">
    <property type="entry name" value="LARGE SUBUNIT GTPASE 1 HOMOLOG-RELATED"/>
    <property type="match status" value="1"/>
</dbReference>
<sequence>MPPRKKPFSGKAKKQQLRDKRAKKRDAHDADDEAARETEVTAVSAPQPVSSGRGDLRTIFQSESKAAIEARKKDATRELVYAEDCGNSQSIYAYGVQDPANQPRILTKPKWSRDMTPEELNELDDRAFKEWVEYLEQETTNREDSAQLNLYERNLEVWRQLWRVIERSSVLVHLADARCPLLHISDQLMMHIRAMFPWKRMVLVLTKTDLVAKDRVQKWSSYLQTRYGQDIPVLAYSRDNVDESNATLMRTIGQVSTGIQHHIDDDPPAEDKHKDTLTIGFVGEPNVGKSSLLNCLFDRKLVSVSATPGHTKHLQTHYFERVEMLERSDDVFSRVLVCDCPGVVFPRFNVPVLLQILFGSFPIAQTREPFSAVRFIAENCVPHLHEVYKLKPVEDDDDEWCPYTLCESYAQLRGFRIKGGKLDVHRAANTLLRDTLNGKKMLRRGLQRALRTPQQMRSIAAVVEKVEDDIPVASCRPEAKGPDCWKCHHATDCCSFFCKSCNAIQPIDKGCHCDYFEMFKVPKNFNLEQRSIEKTYWNLQKRLHPDLYGSKSEFEKELSAVNAAVINDAYKMLKKPNTRVKYLLALHGIDALGETASTAVDPELLMQTMEIREHIAEAPDVDALHEIRKEISEHIDAIINKLGEVYDKDQDLESTKQYAVELQYMVKCAEEIDLREEKLDGY</sequence>
<keyword evidence="6" id="KW-1185">Reference proteome</keyword>
<dbReference type="CDD" id="cd06257">
    <property type="entry name" value="DnaJ"/>
    <property type="match status" value="1"/>
</dbReference>
<dbReference type="HAMAP" id="MF_00682">
    <property type="entry name" value="HscB"/>
    <property type="match status" value="1"/>
</dbReference>
<dbReference type="InterPro" id="IPR001623">
    <property type="entry name" value="DnaJ_domain"/>
</dbReference>
<gene>
    <name evidence="5" type="ORF">JG688_00002302</name>
</gene>
<dbReference type="GO" id="GO:0051087">
    <property type="term" value="F:protein-folding chaperone binding"/>
    <property type="evidence" value="ECO:0007669"/>
    <property type="project" value="InterPro"/>
</dbReference>
<dbReference type="Proteomes" id="UP000709295">
    <property type="component" value="Unassembled WGS sequence"/>
</dbReference>
<accession>A0A8J5IW06</accession>
<dbReference type="InterPro" id="IPR009073">
    <property type="entry name" value="HscB_oligo_C"/>
</dbReference>
<dbReference type="InterPro" id="IPR043358">
    <property type="entry name" value="GNL1-like"/>
</dbReference>
<dbReference type="GO" id="GO:0005525">
    <property type="term" value="F:GTP binding"/>
    <property type="evidence" value="ECO:0007669"/>
    <property type="project" value="UniProtKB-KW"/>
</dbReference>
<dbReference type="PANTHER" id="PTHR45709:SF3">
    <property type="entry name" value="GUANINE NUCLEOTIDE-BINDING PROTEIN-LIKE 1"/>
    <property type="match status" value="1"/>
</dbReference>
<feature type="compositionally biased region" description="Basic residues" evidence="3">
    <location>
        <begin position="1"/>
        <end position="25"/>
    </location>
</feature>
<organism evidence="5 6">
    <name type="scientific">Phytophthora aleatoria</name>
    <dbReference type="NCBI Taxonomy" id="2496075"/>
    <lineage>
        <taxon>Eukaryota</taxon>
        <taxon>Sar</taxon>
        <taxon>Stramenopiles</taxon>
        <taxon>Oomycota</taxon>
        <taxon>Peronosporomycetes</taxon>
        <taxon>Peronosporales</taxon>
        <taxon>Peronosporaceae</taxon>
        <taxon>Phytophthora</taxon>
    </lineage>
</organism>
<evidence type="ECO:0000256" key="3">
    <source>
        <dbReference type="SAM" id="MobiDB-lite"/>
    </source>
</evidence>
<dbReference type="Pfam" id="PF01926">
    <property type="entry name" value="MMR_HSR1"/>
    <property type="match status" value="1"/>
</dbReference>
<evidence type="ECO:0000256" key="2">
    <source>
        <dbReference type="ARBA" id="ARBA00023134"/>
    </source>
</evidence>
<feature type="region of interest" description="Disordered" evidence="3">
    <location>
        <begin position="1"/>
        <end position="54"/>
    </location>
</feature>
<dbReference type="Pfam" id="PF00226">
    <property type="entry name" value="DnaJ"/>
    <property type="match status" value="1"/>
</dbReference>
<evidence type="ECO:0000256" key="1">
    <source>
        <dbReference type="ARBA" id="ARBA00022741"/>
    </source>
</evidence>